<reference evidence="2 3" key="1">
    <citation type="submission" date="2018-11" db="EMBL/GenBank/DDBJ databases">
        <authorList>
            <consortium name="Pathogen Informatics"/>
        </authorList>
    </citation>
    <scope>NUCLEOTIDE SEQUENCE [LARGE SCALE GENOMIC DNA]</scope>
</reference>
<evidence type="ECO:0000256" key="1">
    <source>
        <dbReference type="SAM" id="MobiDB-lite"/>
    </source>
</evidence>
<name>A0A183FTD3_HELPZ</name>
<organism evidence="3 4">
    <name type="scientific">Heligmosomoides polygyrus</name>
    <name type="common">Parasitic roundworm</name>
    <dbReference type="NCBI Taxonomy" id="6339"/>
    <lineage>
        <taxon>Eukaryota</taxon>
        <taxon>Metazoa</taxon>
        <taxon>Ecdysozoa</taxon>
        <taxon>Nematoda</taxon>
        <taxon>Chromadorea</taxon>
        <taxon>Rhabditida</taxon>
        <taxon>Rhabditina</taxon>
        <taxon>Rhabditomorpha</taxon>
        <taxon>Strongyloidea</taxon>
        <taxon>Heligmosomidae</taxon>
        <taxon>Heligmosomoides</taxon>
    </lineage>
</organism>
<accession>A0A3P7YKW7</accession>
<proteinExistence type="predicted"/>
<protein>
    <submittedName>
        <fullName evidence="2 4">Uncharacterized protein</fullName>
    </submittedName>
</protein>
<accession>A0A183FTD3</accession>
<dbReference type="Proteomes" id="UP000050761">
    <property type="component" value="Unassembled WGS sequence"/>
</dbReference>
<evidence type="ECO:0000313" key="3">
    <source>
        <dbReference type="Proteomes" id="UP000050761"/>
    </source>
</evidence>
<feature type="region of interest" description="Disordered" evidence="1">
    <location>
        <begin position="1"/>
        <end position="86"/>
    </location>
</feature>
<dbReference type="WBParaSite" id="HPBE_0001131401-mRNA-1">
    <property type="protein sequence ID" value="HPBE_0001131401-mRNA-1"/>
    <property type="gene ID" value="HPBE_0001131401"/>
</dbReference>
<keyword evidence="3" id="KW-1185">Reference proteome</keyword>
<sequence length="86" mass="9210">MVVRVWSRGGGKERADEQKSMRRDNGAQSRIGFGGRAPDGSPESASDIDALSTSTRRKRATKASGTRAGNETLHSRGQTPPALPHH</sequence>
<evidence type="ECO:0000313" key="2">
    <source>
        <dbReference type="EMBL" id="VDO88171.1"/>
    </source>
</evidence>
<dbReference type="EMBL" id="UZAH01027057">
    <property type="protein sequence ID" value="VDO88171.1"/>
    <property type="molecule type" value="Genomic_DNA"/>
</dbReference>
<evidence type="ECO:0000313" key="4">
    <source>
        <dbReference type="WBParaSite" id="HPBE_0001131401-mRNA-1"/>
    </source>
</evidence>
<feature type="compositionally biased region" description="Basic and acidic residues" evidence="1">
    <location>
        <begin position="10"/>
        <end position="25"/>
    </location>
</feature>
<dbReference type="AlphaFoldDB" id="A0A183FTD3"/>
<gene>
    <name evidence="2" type="ORF">HPBE_LOCUS11315</name>
</gene>
<reference evidence="4" key="2">
    <citation type="submission" date="2019-09" db="UniProtKB">
        <authorList>
            <consortium name="WormBaseParasite"/>
        </authorList>
    </citation>
    <scope>IDENTIFICATION</scope>
</reference>